<dbReference type="RefSeq" id="WP_186912902.1">
    <property type="nucleotide sequence ID" value="NZ_JACOFV010000011.1"/>
</dbReference>
<dbReference type="InterPro" id="IPR042099">
    <property type="entry name" value="ANL_N_sf"/>
</dbReference>
<proteinExistence type="predicted"/>
<dbReference type="Pfam" id="PF00501">
    <property type="entry name" value="AMP-binding"/>
    <property type="match status" value="1"/>
</dbReference>
<sequence>MSETPWVKSYPAGVHWDANLPVSTVPALLHDAVARWADQVALEFMGKQITYRELQHLVDQATKGFQSLGVKPGVHVGLFLPNTPHYVICFFAILQAGGTVVNYSPLDAEKVLAHKIEDSQTDLLVTLDMVMLYPQMAGMLSHTRLKKIIVGNVAEMSPYPEAINANLQKAGQLSAIPLDAQHQLFASLIDNDGRYQAIAETDPAETIAVLQYTGGTTGLPKGAMLTHANLTTACSQILETTNVEPRILEEGKERVLAVLPLFHIYALTVDMLFGIRMGAEIVLHTRFDVDAVVKELAAKKITVFPGVPTMYAAIIQHPQIAEFDLSSLKFCNSGGAPLPAQVLQKFQSLTSCNLLEGWGMTETSPTGTFTPASGLRKAGSCGLPTPGISFKFESIDERGKYVGLGERGEICVSGANIMKGYWNKSDATKEAFTDDGYFRTGDVGYMDADGFVYIVDRTKDMILSGGFNVYPRNIEEAIYLHPSVAEVSVIGIPDDYRGQAAKAFIKLKAGQSTLLFDELKEFLRDKLGKHEMPQEIEIRAELPKTPVGKLSKKELYDEEEKRRAVKRI</sequence>
<dbReference type="InterPro" id="IPR000873">
    <property type="entry name" value="AMP-dep_synth/lig_dom"/>
</dbReference>
<dbReference type="InterPro" id="IPR025110">
    <property type="entry name" value="AMP-bd_C"/>
</dbReference>
<dbReference type="SUPFAM" id="SSF56801">
    <property type="entry name" value="Acetyl-CoA synthetase-like"/>
    <property type="match status" value="1"/>
</dbReference>
<feature type="domain" description="AMP-dependent synthetase/ligase" evidence="8">
    <location>
        <begin position="30"/>
        <end position="422"/>
    </location>
</feature>
<organism evidence="10 11">
    <name type="scientific">Undibacterium jejuense</name>
    <dbReference type="NCBI Taxonomy" id="1344949"/>
    <lineage>
        <taxon>Bacteria</taxon>
        <taxon>Pseudomonadati</taxon>
        <taxon>Pseudomonadota</taxon>
        <taxon>Betaproteobacteria</taxon>
        <taxon>Burkholderiales</taxon>
        <taxon>Oxalobacteraceae</taxon>
        <taxon>Undibacterium</taxon>
    </lineage>
</organism>
<evidence type="ECO:0000313" key="10">
    <source>
        <dbReference type="EMBL" id="MBC3862958.1"/>
    </source>
</evidence>
<evidence type="ECO:0000256" key="2">
    <source>
        <dbReference type="ARBA" id="ARBA00005005"/>
    </source>
</evidence>
<comment type="pathway">
    <text evidence="2">Lipid metabolism; fatty acid beta-oxidation.</text>
</comment>
<evidence type="ECO:0000256" key="7">
    <source>
        <dbReference type="ARBA" id="ARBA00042773"/>
    </source>
</evidence>
<evidence type="ECO:0000256" key="1">
    <source>
        <dbReference type="ARBA" id="ARBA00004170"/>
    </source>
</evidence>
<dbReference type="InterPro" id="IPR050237">
    <property type="entry name" value="ATP-dep_AMP-bd_enzyme"/>
</dbReference>
<evidence type="ECO:0000313" key="11">
    <source>
        <dbReference type="Proteomes" id="UP000634011"/>
    </source>
</evidence>
<dbReference type="Pfam" id="PF13193">
    <property type="entry name" value="AMP-binding_C"/>
    <property type="match status" value="1"/>
</dbReference>
<dbReference type="InterPro" id="IPR020845">
    <property type="entry name" value="AMP-binding_CS"/>
</dbReference>
<gene>
    <name evidence="10" type="ORF">H8K32_12675</name>
</gene>
<evidence type="ECO:0000256" key="5">
    <source>
        <dbReference type="ARBA" id="ARBA00026121"/>
    </source>
</evidence>
<dbReference type="Gene3D" id="3.30.300.30">
    <property type="match status" value="1"/>
</dbReference>
<dbReference type="EMBL" id="JACOFV010000011">
    <property type="protein sequence ID" value="MBC3862958.1"/>
    <property type="molecule type" value="Genomic_DNA"/>
</dbReference>
<protein>
    <recommendedName>
        <fullName evidence="6">Long-chain-fatty-acid--CoA ligase</fullName>
        <ecNumber evidence="5">6.2.1.3</ecNumber>
    </recommendedName>
    <alternativeName>
        <fullName evidence="7">Long-chain acyl-CoA synthetase</fullName>
    </alternativeName>
</protein>
<dbReference type="Proteomes" id="UP000634011">
    <property type="component" value="Unassembled WGS sequence"/>
</dbReference>
<evidence type="ECO:0000259" key="8">
    <source>
        <dbReference type="Pfam" id="PF00501"/>
    </source>
</evidence>
<dbReference type="PANTHER" id="PTHR43767:SF8">
    <property type="entry name" value="LONG-CHAIN-FATTY-ACID--COA LIGASE"/>
    <property type="match status" value="1"/>
</dbReference>
<dbReference type="PROSITE" id="PS00455">
    <property type="entry name" value="AMP_BINDING"/>
    <property type="match status" value="1"/>
</dbReference>
<dbReference type="InterPro" id="IPR045851">
    <property type="entry name" value="AMP-bd_C_sf"/>
</dbReference>
<keyword evidence="4" id="KW-0472">Membrane</keyword>
<dbReference type="PANTHER" id="PTHR43767">
    <property type="entry name" value="LONG-CHAIN-FATTY-ACID--COA LIGASE"/>
    <property type="match status" value="1"/>
</dbReference>
<keyword evidence="11" id="KW-1185">Reference proteome</keyword>
<dbReference type="AlphaFoldDB" id="A0A923HQQ7"/>
<dbReference type="Gene3D" id="3.40.50.12780">
    <property type="entry name" value="N-terminal domain of ligase-like"/>
    <property type="match status" value="1"/>
</dbReference>
<dbReference type="GO" id="GO:0016020">
    <property type="term" value="C:membrane"/>
    <property type="evidence" value="ECO:0007669"/>
    <property type="project" value="UniProtKB-SubCell"/>
</dbReference>
<accession>A0A923HQQ7</accession>
<evidence type="ECO:0000259" key="9">
    <source>
        <dbReference type="Pfam" id="PF13193"/>
    </source>
</evidence>
<evidence type="ECO:0000256" key="3">
    <source>
        <dbReference type="ARBA" id="ARBA00022598"/>
    </source>
</evidence>
<keyword evidence="3 10" id="KW-0436">Ligase</keyword>
<feature type="domain" description="AMP-binding enzyme C-terminal" evidence="9">
    <location>
        <begin position="474"/>
        <end position="549"/>
    </location>
</feature>
<evidence type="ECO:0000256" key="6">
    <source>
        <dbReference type="ARBA" id="ARBA00039545"/>
    </source>
</evidence>
<reference evidence="10" key="1">
    <citation type="submission" date="2020-08" db="EMBL/GenBank/DDBJ databases">
        <title>Novel species isolated from subtropical streams in China.</title>
        <authorList>
            <person name="Lu H."/>
        </authorList>
    </citation>
    <scope>NUCLEOTIDE SEQUENCE</scope>
    <source>
        <strain evidence="10">KACC 12607</strain>
    </source>
</reference>
<name>A0A923HQQ7_9BURK</name>
<evidence type="ECO:0000256" key="4">
    <source>
        <dbReference type="ARBA" id="ARBA00023136"/>
    </source>
</evidence>
<dbReference type="EC" id="6.2.1.3" evidence="5"/>
<dbReference type="GO" id="GO:0004467">
    <property type="term" value="F:long-chain fatty acid-CoA ligase activity"/>
    <property type="evidence" value="ECO:0007669"/>
    <property type="project" value="UniProtKB-EC"/>
</dbReference>
<dbReference type="CDD" id="cd05936">
    <property type="entry name" value="FC-FACS_FadD_like"/>
    <property type="match status" value="1"/>
</dbReference>
<comment type="caution">
    <text evidence="10">The sequence shown here is derived from an EMBL/GenBank/DDBJ whole genome shotgun (WGS) entry which is preliminary data.</text>
</comment>
<comment type="subcellular location">
    <subcellularLocation>
        <location evidence="1">Membrane</location>
        <topology evidence="1">Peripheral membrane protein</topology>
    </subcellularLocation>
</comment>